<evidence type="ECO:0000256" key="2">
    <source>
        <dbReference type="ARBA" id="ARBA00008834"/>
    </source>
</evidence>
<keyword evidence="3" id="KW-0134">Cell wall</keyword>
<reference evidence="11" key="1">
    <citation type="submission" date="2016-06" db="EMBL/GenBank/DDBJ databases">
        <title>Parallel loss of symbiosis genes in relatives of nitrogen-fixing non-legume Parasponia.</title>
        <authorList>
            <person name="Van Velzen R."/>
            <person name="Holmer R."/>
            <person name="Bu F."/>
            <person name="Rutten L."/>
            <person name="Van Zeijl A."/>
            <person name="Liu W."/>
            <person name="Santuari L."/>
            <person name="Cao Q."/>
            <person name="Sharma T."/>
            <person name="Shen D."/>
            <person name="Roswanjaya Y."/>
            <person name="Wardhani T."/>
            <person name="Kalhor M.S."/>
            <person name="Jansen J."/>
            <person name="Van den Hoogen J."/>
            <person name="Gungor B."/>
            <person name="Hartog M."/>
            <person name="Hontelez J."/>
            <person name="Verver J."/>
            <person name="Yang W.-C."/>
            <person name="Schijlen E."/>
            <person name="Repin R."/>
            <person name="Schilthuizen M."/>
            <person name="Schranz E."/>
            <person name="Heidstra R."/>
            <person name="Miyata K."/>
            <person name="Fedorova E."/>
            <person name="Kohlen W."/>
            <person name="Bisseling T."/>
            <person name="Smit S."/>
            <person name="Geurts R."/>
        </authorList>
    </citation>
    <scope>NUCLEOTIDE SEQUENCE [LARGE SCALE GENOMIC DNA]</scope>
    <source>
        <strain evidence="11">cv. RG33-2</strain>
    </source>
</reference>
<gene>
    <name evidence="10" type="ORF">TorRG33x02_339810</name>
</gene>
<evidence type="ECO:0000256" key="4">
    <source>
        <dbReference type="ARBA" id="ARBA00022525"/>
    </source>
</evidence>
<evidence type="ECO:0008006" key="12">
    <source>
        <dbReference type="Google" id="ProtNLM"/>
    </source>
</evidence>
<dbReference type="GO" id="GO:0005975">
    <property type="term" value="P:carbohydrate metabolic process"/>
    <property type="evidence" value="ECO:0007669"/>
    <property type="project" value="InterPro"/>
</dbReference>
<dbReference type="AlphaFoldDB" id="A0A2P5AW50"/>
<evidence type="ECO:0000256" key="3">
    <source>
        <dbReference type="ARBA" id="ARBA00022512"/>
    </source>
</evidence>
<dbReference type="EMBL" id="JXTC01000680">
    <property type="protein sequence ID" value="PON40755.1"/>
    <property type="molecule type" value="Genomic_DNA"/>
</dbReference>
<accession>A0A2P5AW50</accession>
<comment type="similarity">
    <text evidence="2 9">Belongs to the glycosyl hydrolase 28 family.</text>
</comment>
<dbReference type="GO" id="GO:0071555">
    <property type="term" value="P:cell wall organization"/>
    <property type="evidence" value="ECO:0007669"/>
    <property type="project" value="UniProtKB-KW"/>
</dbReference>
<keyword evidence="11" id="KW-1185">Reference proteome</keyword>
<sequence>AVTFFECKNLRVANLRFKNAQQMHLTFHRCDNVKVDHLRVIATRKSPNTDGIQICGTLNIQLMNCVIKTGDDCISIVNRSRNVIATDITCGPGHGISVGSLGARNSEAEVSNVIVDRARISGTTNGVRIKTWQGGSGYAENFIFPNIAMHNVTNPIIINQNYCDQLGPCHEQLYR</sequence>
<evidence type="ECO:0000256" key="7">
    <source>
        <dbReference type="ARBA" id="ARBA00023316"/>
    </source>
</evidence>
<evidence type="ECO:0000313" key="11">
    <source>
        <dbReference type="Proteomes" id="UP000237000"/>
    </source>
</evidence>
<dbReference type="PROSITE" id="PS00502">
    <property type="entry name" value="POLYGALACTURONASE"/>
    <property type="match status" value="1"/>
</dbReference>
<feature type="non-terminal residue" evidence="10">
    <location>
        <position position="1"/>
    </location>
</feature>
<organism evidence="10 11">
    <name type="scientific">Trema orientale</name>
    <name type="common">Charcoal tree</name>
    <name type="synonym">Celtis orientalis</name>
    <dbReference type="NCBI Taxonomy" id="63057"/>
    <lineage>
        <taxon>Eukaryota</taxon>
        <taxon>Viridiplantae</taxon>
        <taxon>Streptophyta</taxon>
        <taxon>Embryophyta</taxon>
        <taxon>Tracheophyta</taxon>
        <taxon>Spermatophyta</taxon>
        <taxon>Magnoliopsida</taxon>
        <taxon>eudicotyledons</taxon>
        <taxon>Gunneridae</taxon>
        <taxon>Pentapetalae</taxon>
        <taxon>rosids</taxon>
        <taxon>fabids</taxon>
        <taxon>Rosales</taxon>
        <taxon>Cannabaceae</taxon>
        <taxon>Trema</taxon>
    </lineage>
</organism>
<dbReference type="GO" id="GO:0004650">
    <property type="term" value="F:polygalacturonase activity"/>
    <property type="evidence" value="ECO:0007669"/>
    <property type="project" value="InterPro"/>
</dbReference>
<evidence type="ECO:0000313" key="10">
    <source>
        <dbReference type="EMBL" id="PON40755.1"/>
    </source>
</evidence>
<dbReference type="Gene3D" id="2.160.20.10">
    <property type="entry name" value="Single-stranded right-handed beta-helix, Pectin lyase-like"/>
    <property type="match status" value="1"/>
</dbReference>
<dbReference type="InterPro" id="IPR012334">
    <property type="entry name" value="Pectin_lyas_fold"/>
</dbReference>
<evidence type="ECO:0000256" key="9">
    <source>
        <dbReference type="RuleBase" id="RU361169"/>
    </source>
</evidence>
<keyword evidence="6 9" id="KW-0326">Glycosidase</keyword>
<keyword evidence="7" id="KW-0961">Cell wall biogenesis/degradation</keyword>
<protein>
    <recommendedName>
        <fullName evidence="12">Glycoside hydrolase</fullName>
    </recommendedName>
</protein>
<dbReference type="InParanoid" id="A0A2P5AW50"/>
<proteinExistence type="inferred from homology"/>
<evidence type="ECO:0000256" key="1">
    <source>
        <dbReference type="ARBA" id="ARBA00004191"/>
    </source>
</evidence>
<dbReference type="Proteomes" id="UP000237000">
    <property type="component" value="Unassembled WGS sequence"/>
</dbReference>
<comment type="subcellular location">
    <subcellularLocation>
        <location evidence="1">Secreted</location>
        <location evidence="1">Cell wall</location>
    </subcellularLocation>
</comment>
<dbReference type="SMART" id="SM00710">
    <property type="entry name" value="PbH1"/>
    <property type="match status" value="3"/>
</dbReference>
<dbReference type="InterPro" id="IPR011050">
    <property type="entry name" value="Pectin_lyase_fold/virulence"/>
</dbReference>
<dbReference type="SUPFAM" id="SSF51126">
    <property type="entry name" value="Pectin lyase-like"/>
    <property type="match status" value="1"/>
</dbReference>
<keyword evidence="4" id="KW-0964">Secreted</keyword>
<comment type="caution">
    <text evidence="10">The sequence shown here is derived from an EMBL/GenBank/DDBJ whole genome shotgun (WGS) entry which is preliminary data.</text>
</comment>
<feature type="active site" evidence="8">
    <location>
        <position position="94"/>
    </location>
</feature>
<keyword evidence="5 9" id="KW-0378">Hydrolase</keyword>
<evidence type="ECO:0000256" key="5">
    <source>
        <dbReference type="ARBA" id="ARBA00022801"/>
    </source>
</evidence>
<dbReference type="STRING" id="63057.A0A2P5AW50"/>
<name>A0A2P5AW50_TREOI</name>
<evidence type="ECO:0000256" key="8">
    <source>
        <dbReference type="PROSITE-ProRule" id="PRU10052"/>
    </source>
</evidence>
<dbReference type="OrthoDB" id="187139at2759"/>
<evidence type="ECO:0000256" key="6">
    <source>
        <dbReference type="ARBA" id="ARBA00023295"/>
    </source>
</evidence>
<dbReference type="Pfam" id="PF00295">
    <property type="entry name" value="Glyco_hydro_28"/>
    <property type="match status" value="1"/>
</dbReference>
<dbReference type="InterPro" id="IPR006626">
    <property type="entry name" value="PbH1"/>
</dbReference>
<dbReference type="PANTHER" id="PTHR31375">
    <property type="match status" value="1"/>
</dbReference>
<dbReference type="InterPro" id="IPR000743">
    <property type="entry name" value="Glyco_hydro_28"/>
</dbReference>